<evidence type="ECO:0008006" key="3">
    <source>
        <dbReference type="Google" id="ProtNLM"/>
    </source>
</evidence>
<keyword evidence="2" id="KW-1185">Reference proteome</keyword>
<dbReference type="Gene3D" id="2.60.120.380">
    <property type="match status" value="1"/>
</dbReference>
<sequence>MDELQTPTTVGETGFFTVTLTWDGEGDVDLHTFEPQGAHVYYASRPGQSGYLDTDNVIAYGPEHYYASCDANVLQAGVYQIGINNYARAAGRTATVQLSSAKDGELLTRRLPVGEVRGNSGNNSPIPVFNVKVAQSAEGVWSVTPQ</sequence>
<dbReference type="AlphaFoldDB" id="A0A171KPJ5"/>
<dbReference type="PATRIC" id="fig|206506.3.peg.3125"/>
<organism evidence="1 2">
    <name type="scientific">Kerstersia gyiorum</name>
    <dbReference type="NCBI Taxonomy" id="206506"/>
    <lineage>
        <taxon>Bacteria</taxon>
        <taxon>Pseudomonadati</taxon>
        <taxon>Pseudomonadota</taxon>
        <taxon>Betaproteobacteria</taxon>
        <taxon>Burkholderiales</taxon>
        <taxon>Alcaligenaceae</taxon>
        <taxon>Kerstersia</taxon>
    </lineage>
</organism>
<evidence type="ECO:0000313" key="1">
    <source>
        <dbReference type="EMBL" id="KKO70812.1"/>
    </source>
</evidence>
<name>A0A171KPJ5_9BURK</name>
<accession>A0A171KPJ5</accession>
<protein>
    <recommendedName>
        <fullName evidence="3">DUF2135 domain-containing protein</fullName>
    </recommendedName>
</protein>
<proteinExistence type="predicted"/>
<reference evidence="1 2" key="1">
    <citation type="submission" date="2015-04" db="EMBL/GenBank/DDBJ databases">
        <title>Genome sequence of Kerstersia gyiorum CG1.</title>
        <authorList>
            <person name="Greninger A.L."/>
            <person name="Kozyreva V."/>
            <person name="Chaturvedi V."/>
        </authorList>
    </citation>
    <scope>NUCLEOTIDE SEQUENCE [LARGE SCALE GENOMIC DNA]</scope>
    <source>
        <strain evidence="1 2">CG1</strain>
    </source>
</reference>
<comment type="caution">
    <text evidence="1">The sequence shown here is derived from an EMBL/GenBank/DDBJ whole genome shotgun (WGS) entry which is preliminary data.</text>
</comment>
<dbReference type="EMBL" id="LBNE01000012">
    <property type="protein sequence ID" value="KKO70812.1"/>
    <property type="molecule type" value="Genomic_DNA"/>
</dbReference>
<evidence type="ECO:0000313" key="2">
    <source>
        <dbReference type="Proteomes" id="UP000078084"/>
    </source>
</evidence>
<gene>
    <name evidence="1" type="ORF">AAV32_14665</name>
</gene>
<dbReference type="Proteomes" id="UP000078084">
    <property type="component" value="Unassembled WGS sequence"/>
</dbReference>